<dbReference type="PRINTS" id="PR00320">
    <property type="entry name" value="GPROTEINBRPT"/>
</dbReference>
<keyword evidence="1 6" id="KW-0853">WD repeat</keyword>
<feature type="compositionally biased region" description="Basic and acidic residues" evidence="7">
    <location>
        <begin position="1"/>
        <end position="10"/>
    </location>
</feature>
<dbReference type="InterPro" id="IPR019775">
    <property type="entry name" value="WD40_repeat_CS"/>
</dbReference>
<feature type="region of interest" description="Disordered" evidence="7">
    <location>
        <begin position="934"/>
        <end position="1011"/>
    </location>
</feature>
<dbReference type="PANTHER" id="PTHR46200:SF1">
    <property type="entry name" value="GATOR COMPLEX PROTEIN WDR24"/>
    <property type="match status" value="1"/>
</dbReference>
<feature type="compositionally biased region" description="Polar residues" evidence="7">
    <location>
        <begin position="1032"/>
        <end position="1060"/>
    </location>
</feature>
<dbReference type="PROSITE" id="PS50294">
    <property type="entry name" value="WD_REPEATS_REGION"/>
    <property type="match status" value="1"/>
</dbReference>
<evidence type="ECO:0000256" key="3">
    <source>
        <dbReference type="ARBA" id="ARBA00022737"/>
    </source>
</evidence>
<dbReference type="SMART" id="SM00320">
    <property type="entry name" value="WD40"/>
    <property type="match status" value="4"/>
</dbReference>
<proteinExistence type="predicted"/>
<feature type="compositionally biased region" description="Pro residues" evidence="7">
    <location>
        <begin position="16"/>
        <end position="27"/>
    </location>
</feature>
<feature type="compositionally biased region" description="Basic residues" evidence="7">
    <location>
        <begin position="374"/>
        <end position="393"/>
    </location>
</feature>
<evidence type="ECO:0000256" key="6">
    <source>
        <dbReference type="PROSITE-ProRule" id="PRU00221"/>
    </source>
</evidence>
<evidence type="ECO:0000313" key="8">
    <source>
        <dbReference type="EMBL" id="WAQ89376.1"/>
    </source>
</evidence>
<gene>
    <name evidence="8" type="ORF">PtA15_11A63</name>
</gene>
<feature type="region of interest" description="Disordered" evidence="7">
    <location>
        <begin position="373"/>
        <end position="393"/>
    </location>
</feature>
<evidence type="ECO:0000256" key="7">
    <source>
        <dbReference type="SAM" id="MobiDB-lite"/>
    </source>
</evidence>
<dbReference type="InterPro" id="IPR037590">
    <property type="entry name" value="WDR24"/>
</dbReference>
<evidence type="ECO:0000256" key="4">
    <source>
        <dbReference type="ARBA" id="ARBA00022771"/>
    </source>
</evidence>
<name>A0ABY7CVR1_9BASI</name>
<feature type="region of interest" description="Disordered" evidence="7">
    <location>
        <begin position="1396"/>
        <end position="1439"/>
    </location>
</feature>
<dbReference type="InterPro" id="IPR020472">
    <property type="entry name" value="WD40_PAC1"/>
</dbReference>
<feature type="compositionally biased region" description="Basic and acidic residues" evidence="7">
    <location>
        <begin position="49"/>
        <end position="59"/>
    </location>
</feature>
<feature type="repeat" description="WD" evidence="6">
    <location>
        <begin position="612"/>
        <end position="655"/>
    </location>
</feature>
<feature type="region of interest" description="Disordered" evidence="7">
    <location>
        <begin position="1027"/>
        <end position="1109"/>
    </location>
</feature>
<dbReference type="SUPFAM" id="SSF50978">
    <property type="entry name" value="WD40 repeat-like"/>
    <property type="match status" value="1"/>
</dbReference>
<dbReference type="GeneID" id="77802453"/>
<dbReference type="PROSITE" id="PS50082">
    <property type="entry name" value="WD_REPEATS_2"/>
    <property type="match status" value="2"/>
</dbReference>
<reference evidence="8" key="1">
    <citation type="submission" date="2022-10" db="EMBL/GenBank/DDBJ databases">
        <title>Puccinia triticina Genome sequencing and assembly.</title>
        <authorList>
            <person name="Li C."/>
        </authorList>
    </citation>
    <scope>NUCLEOTIDE SEQUENCE</scope>
    <source>
        <strain evidence="8">Pt15</strain>
    </source>
</reference>
<dbReference type="Proteomes" id="UP001164743">
    <property type="component" value="Chromosome 11A"/>
</dbReference>
<evidence type="ECO:0000256" key="1">
    <source>
        <dbReference type="ARBA" id="ARBA00022574"/>
    </source>
</evidence>
<accession>A0ABY7CVR1</accession>
<dbReference type="EMBL" id="CP110431">
    <property type="protein sequence ID" value="WAQ89376.1"/>
    <property type="molecule type" value="Genomic_DNA"/>
</dbReference>
<dbReference type="Pfam" id="PF00400">
    <property type="entry name" value="WD40"/>
    <property type="match status" value="2"/>
</dbReference>
<feature type="compositionally biased region" description="Basic and acidic residues" evidence="7">
    <location>
        <begin position="981"/>
        <end position="1007"/>
    </location>
</feature>
<sequence length="1478" mass="163927">MSHSDSHRPPIQDAPSTPPLKQTPPPASDQTYTEDSKSRDQGSLSNLPETKRIDDRSRPNDLIHDKVHSLSKDWLAGIRADFLEIQELMNTNQQIAQDFSDWVEAGAASVSTQPINAHIFNPLTFCCIYQVDSLVRQEKVLREKLSDIHFLETQAGRYRTRPYAELRVESVAEAEASCVKVRGLPEYIFEHLRLFAFPSASPSGSTGIPVPVSAKNETNHCSDLLDFSLPSRPQPVHPSLPLLHLLQHRKLSRHNSNKPTGRTEAPPHSPAGVILIVSYRSISCYSLLLIGPPQSIRPSIYPIINRKELPVISQPQQQFKHQKSHPSHHPSTSQPSNSIHSLSRSSYNTHHHLSNPTPPLRVGLPVICVARAHQPTHRHHHHHRSDSHHHSHLKQLVAIASRTEIRILELINQNHSLPFEYTRRHPHSSFSPSPGAHTRAETRPSFPSRSLDSSTTFEDRLAIKTNAELGPSYGVSDLGWGYASTASHLATGCTNGSIVIWDINHPITQDPIQRHRSLTLDHAHNRAINKITFAGPTGHWIASGGQDSLVKIWDIREGSRPTMTLTTHTDPVRQLRFFPDRTVNPFDLFVLTDSGTLSHFDLRQEKSCVTRRVAHASTGVGLDWLSDGYNSMLASAGADGFVKIWNMAESILPSTAMRTLVVGRSICGMAWRPGYSTQLAITPSSVMADLEQHGYLDYERGPSSAISSNYSDDLILNKGLSATGASSVSDVASESNHAGGGRHSEILLWDIRRPYVPEMIIRGRDGPASGNVWLSADLLLTIHKRTSAIVQHDIGQSQAKYADELPSQAMAVSKEGSLCFSMSSNNVDSRSNVEEEPGSAMVHSIDELQPPHKFEFLALNYKFEDDSFESVCEHNANLCRRVGQPELWQLWMAIKLWFTPQVSAALIVAHDMALGANGNDERAVAMAMRRVLKEESSDEGEMDYNQSGGDFESSCGRRSPSQDQASRQNSTGGSRTCSGDMRSKREESLDRSETRSPLPKTDHDQGHRPKLSLSGLALPSVLDPGELLRGGQSLNRSSSATTPKAQMRSFLNNVTSNTAVEGSADPARRRPAPLRSLAIDCDSPISSPDTEGPRRSIAHRGIERTPDGRLNPAWRRSMSKDRIAAKMHARGASFNELGSLIQAIGVGKLLSEKKGEDWKNQEEKMSVEIQMRESILKLVKNEVEFNGNVQLGVYVIGVLKGYHHAHETHEEESNHHNNNNHTKNGLRVIGIEKELLEDRFKSWGRVYLKSLTRHPSLLVVASEIKKKFSCLISKELEDQSLRILKLNPTCGNCGKVLMNSVLPSHPLPSINSNSNQQSLTMMMMLNNHKKKMLLNNHQNQTNNSHRHLKCDKCQVNVLKCCFCHESIKFEPLIWCLKCGHGIHSNCLNRIKTNTTSKSTEEEADPSQNPSTHPLGLEAPQNYHPGPESMNALSRKPDSFSSSATTATVAEVHNPFSLSSRPLLQCPSGCGCIGCFYSY</sequence>
<feature type="compositionally biased region" description="Polar residues" evidence="7">
    <location>
        <begin position="337"/>
        <end position="348"/>
    </location>
</feature>
<evidence type="ECO:0000256" key="2">
    <source>
        <dbReference type="ARBA" id="ARBA00022723"/>
    </source>
</evidence>
<feature type="repeat" description="WD" evidence="6">
    <location>
        <begin position="521"/>
        <end position="563"/>
    </location>
</feature>
<feature type="region of interest" description="Disordered" evidence="7">
    <location>
        <begin position="1"/>
        <end position="59"/>
    </location>
</feature>
<keyword evidence="2" id="KW-0479">Metal-binding</keyword>
<keyword evidence="4" id="KW-0863">Zinc-finger</keyword>
<feature type="region of interest" description="Disordered" evidence="7">
    <location>
        <begin position="314"/>
        <end position="358"/>
    </location>
</feature>
<dbReference type="RefSeq" id="XP_053024931.1">
    <property type="nucleotide sequence ID" value="XM_053161569.1"/>
</dbReference>
<evidence type="ECO:0000313" key="9">
    <source>
        <dbReference type="Proteomes" id="UP001164743"/>
    </source>
</evidence>
<keyword evidence="3" id="KW-0677">Repeat</keyword>
<dbReference type="InterPro" id="IPR001680">
    <property type="entry name" value="WD40_rpt"/>
</dbReference>
<dbReference type="InterPro" id="IPR015943">
    <property type="entry name" value="WD40/YVTN_repeat-like_dom_sf"/>
</dbReference>
<evidence type="ECO:0000256" key="5">
    <source>
        <dbReference type="ARBA" id="ARBA00022833"/>
    </source>
</evidence>
<feature type="region of interest" description="Disordered" evidence="7">
    <location>
        <begin position="422"/>
        <end position="453"/>
    </location>
</feature>
<dbReference type="PROSITE" id="PS00678">
    <property type="entry name" value="WD_REPEATS_1"/>
    <property type="match status" value="2"/>
</dbReference>
<dbReference type="PANTHER" id="PTHR46200">
    <property type="entry name" value="GATOR COMPLEX PROTEIN WDR24"/>
    <property type="match status" value="1"/>
</dbReference>
<organism evidence="8 9">
    <name type="scientific">Puccinia triticina</name>
    <dbReference type="NCBI Taxonomy" id="208348"/>
    <lineage>
        <taxon>Eukaryota</taxon>
        <taxon>Fungi</taxon>
        <taxon>Dikarya</taxon>
        <taxon>Basidiomycota</taxon>
        <taxon>Pucciniomycotina</taxon>
        <taxon>Pucciniomycetes</taxon>
        <taxon>Pucciniales</taxon>
        <taxon>Pucciniaceae</taxon>
        <taxon>Puccinia</taxon>
    </lineage>
</organism>
<dbReference type="Gene3D" id="2.130.10.10">
    <property type="entry name" value="YVTN repeat-like/Quinoprotein amine dehydrogenase"/>
    <property type="match status" value="1"/>
</dbReference>
<keyword evidence="9" id="KW-1185">Reference proteome</keyword>
<keyword evidence="5" id="KW-0862">Zinc</keyword>
<dbReference type="InterPro" id="IPR036322">
    <property type="entry name" value="WD40_repeat_dom_sf"/>
</dbReference>
<feature type="compositionally biased region" description="Polar residues" evidence="7">
    <location>
        <begin position="959"/>
        <end position="977"/>
    </location>
</feature>
<protein>
    <submittedName>
        <fullName evidence="8">Uncharacterized protein</fullName>
    </submittedName>
</protein>